<name>A0A8S1E129_9INSE</name>
<proteinExistence type="predicted"/>
<dbReference type="GO" id="GO:0005783">
    <property type="term" value="C:endoplasmic reticulum"/>
    <property type="evidence" value="ECO:0007669"/>
    <property type="project" value="TreeGrafter"/>
</dbReference>
<dbReference type="EMBL" id="CADEPI010000331">
    <property type="protein sequence ID" value="CAB3383936.1"/>
    <property type="molecule type" value="Genomic_DNA"/>
</dbReference>
<evidence type="ECO:0000313" key="5">
    <source>
        <dbReference type="Proteomes" id="UP000494165"/>
    </source>
</evidence>
<accession>A0A8S1E129</accession>
<keyword evidence="3" id="KW-1133">Transmembrane helix</keyword>
<dbReference type="Proteomes" id="UP000494165">
    <property type="component" value="Unassembled WGS sequence"/>
</dbReference>
<dbReference type="PANTHER" id="PTHR31019:SF1">
    <property type="entry name" value="SMALL INTEGRAL MEMBRANE PROTEIN 14"/>
    <property type="match status" value="1"/>
</dbReference>
<evidence type="ECO:0000313" key="4">
    <source>
        <dbReference type="EMBL" id="CAB3383936.1"/>
    </source>
</evidence>
<feature type="transmembrane region" description="Helical" evidence="3">
    <location>
        <begin position="56"/>
        <end position="74"/>
    </location>
</feature>
<sequence length="102" mass="11259">MGDEEFDPCECIWNHEMAMRRLLSLLRQGQSYCTDTECLDPPLLGGLQSDSGSNGGLFLMMMCWVMLAVVLYMTRPASMRGPGLDAKPNNNDLPPPPPPTTL</sequence>
<dbReference type="InterPro" id="IPR020309">
    <property type="entry name" value="Smim-14"/>
</dbReference>
<keyword evidence="5" id="KW-1185">Reference proteome</keyword>
<comment type="caution">
    <text evidence="4">The sequence shown here is derived from an EMBL/GenBank/DDBJ whole genome shotgun (WGS) entry which is preliminary data.</text>
</comment>
<keyword evidence="3" id="KW-0472">Membrane</keyword>
<evidence type="ECO:0000256" key="1">
    <source>
        <dbReference type="ARBA" id="ARBA00017902"/>
    </source>
</evidence>
<organism evidence="4 5">
    <name type="scientific">Cloeon dipterum</name>
    <dbReference type="NCBI Taxonomy" id="197152"/>
    <lineage>
        <taxon>Eukaryota</taxon>
        <taxon>Metazoa</taxon>
        <taxon>Ecdysozoa</taxon>
        <taxon>Arthropoda</taxon>
        <taxon>Hexapoda</taxon>
        <taxon>Insecta</taxon>
        <taxon>Pterygota</taxon>
        <taxon>Palaeoptera</taxon>
        <taxon>Ephemeroptera</taxon>
        <taxon>Pisciforma</taxon>
        <taxon>Baetidae</taxon>
        <taxon>Cloeon</taxon>
    </lineage>
</organism>
<dbReference type="AlphaFoldDB" id="A0A8S1E129"/>
<gene>
    <name evidence="4" type="ORF">CLODIP_2_CD10833</name>
</gene>
<feature type="region of interest" description="Disordered" evidence="2">
    <location>
        <begin position="80"/>
        <end position="102"/>
    </location>
</feature>
<dbReference type="Pfam" id="PF11027">
    <property type="entry name" value="DUF2615"/>
    <property type="match status" value="1"/>
</dbReference>
<evidence type="ECO:0000256" key="3">
    <source>
        <dbReference type="SAM" id="Phobius"/>
    </source>
</evidence>
<feature type="compositionally biased region" description="Pro residues" evidence="2">
    <location>
        <begin position="93"/>
        <end position="102"/>
    </location>
</feature>
<dbReference type="PANTHER" id="PTHR31019">
    <property type="entry name" value="SMALL INTEGRAL MEMBRANE PROTEIN 14"/>
    <property type="match status" value="1"/>
</dbReference>
<dbReference type="OrthoDB" id="10054061at2759"/>
<protein>
    <recommendedName>
        <fullName evidence="1">Small integral membrane protein 14</fullName>
    </recommendedName>
</protein>
<reference evidence="4 5" key="1">
    <citation type="submission" date="2020-04" db="EMBL/GenBank/DDBJ databases">
        <authorList>
            <person name="Alioto T."/>
            <person name="Alioto T."/>
            <person name="Gomez Garrido J."/>
        </authorList>
    </citation>
    <scope>NUCLEOTIDE SEQUENCE [LARGE SCALE GENOMIC DNA]</scope>
</reference>
<keyword evidence="3" id="KW-0812">Transmembrane</keyword>
<evidence type="ECO:0000256" key="2">
    <source>
        <dbReference type="SAM" id="MobiDB-lite"/>
    </source>
</evidence>